<keyword evidence="2" id="KW-1185">Reference proteome</keyword>
<reference evidence="1 2" key="1">
    <citation type="submission" date="2013-08" db="EMBL/GenBank/DDBJ databases">
        <title>Genome sequencing of Cellulomonas carbonis T26.</title>
        <authorList>
            <person name="Chen F."/>
            <person name="Li Y."/>
            <person name="Wang G."/>
        </authorList>
    </citation>
    <scope>NUCLEOTIDE SEQUENCE [LARGE SCALE GENOMIC DNA]</scope>
    <source>
        <strain evidence="1 2">T26</strain>
    </source>
</reference>
<comment type="caution">
    <text evidence="1">The sequence shown here is derived from an EMBL/GenBank/DDBJ whole genome shotgun (WGS) entry which is preliminary data.</text>
</comment>
<accession>A0A0A0BV80</accession>
<dbReference type="RefSeq" id="WP_043604462.1">
    <property type="nucleotide sequence ID" value="NZ_AXCY01000018.1"/>
</dbReference>
<evidence type="ECO:0008006" key="3">
    <source>
        <dbReference type="Google" id="ProtNLM"/>
    </source>
</evidence>
<protein>
    <recommendedName>
        <fullName evidence="3">Glycine zipper domain-containing protein</fullName>
    </recommendedName>
</protein>
<dbReference type="AlphaFoldDB" id="A0A0A0BV80"/>
<name>A0A0A0BV80_9CELL</name>
<dbReference type="EMBL" id="AXCY01000018">
    <property type="protein sequence ID" value="KGM11602.1"/>
    <property type="molecule type" value="Genomic_DNA"/>
</dbReference>
<gene>
    <name evidence="1" type="ORF">N868_05540</name>
</gene>
<sequence>MTSTAIDPDGVLAMSAATLLVSASLDEAATDLQREIDDVAHLVTGAPFVRNQVRARAGDLAELAGWARELVLRFVDHERPISELLTAGYWLPDFSKLGWDRSQSAGDNVDRTARSDEFGAFVLGTSGALLERYRRFSLAVPRPGATLPSLDLPAPDDIVRGTPVVRRPSGLLVIQGSAADPHVGRLASAADSPAFYPRDRPTFVTDPDLGRPPTWARTGGRALGVLGSGLTLYDSYMSQWEHDAKYHPEWGTGERVASAAYNTVTEGGGAVAGGIVGAQIGATVGSFVPIPVVGTVGGALIGGAVGSFVGSKVGKATGRLLEEAVSEVGDTVKDAWNSLFG</sequence>
<reference evidence="1 2" key="2">
    <citation type="journal article" date="2015" name="Stand. Genomic Sci.">
        <title>Draft genome sequence of Cellulomonas carbonis T26(T) and comparative analysis of six Cellulomonas genomes.</title>
        <authorList>
            <person name="Zhuang W."/>
            <person name="Zhang S."/>
            <person name="Xia X."/>
            <person name="Wang G."/>
        </authorList>
    </citation>
    <scope>NUCLEOTIDE SEQUENCE [LARGE SCALE GENOMIC DNA]</scope>
    <source>
        <strain evidence="1 2">T26</strain>
    </source>
</reference>
<evidence type="ECO:0000313" key="1">
    <source>
        <dbReference type="EMBL" id="KGM11602.1"/>
    </source>
</evidence>
<proteinExistence type="predicted"/>
<dbReference type="OrthoDB" id="4859752at2"/>
<organism evidence="1 2">
    <name type="scientific">Cellulomonas carbonis T26</name>
    <dbReference type="NCBI Taxonomy" id="947969"/>
    <lineage>
        <taxon>Bacteria</taxon>
        <taxon>Bacillati</taxon>
        <taxon>Actinomycetota</taxon>
        <taxon>Actinomycetes</taxon>
        <taxon>Micrococcales</taxon>
        <taxon>Cellulomonadaceae</taxon>
        <taxon>Cellulomonas</taxon>
    </lineage>
</organism>
<dbReference type="Proteomes" id="UP000029839">
    <property type="component" value="Unassembled WGS sequence"/>
</dbReference>
<evidence type="ECO:0000313" key="2">
    <source>
        <dbReference type="Proteomes" id="UP000029839"/>
    </source>
</evidence>